<feature type="domain" description="Protein kinase" evidence="13">
    <location>
        <begin position="179"/>
        <end position="450"/>
    </location>
</feature>
<dbReference type="Proteomes" id="UP000184267">
    <property type="component" value="Unassembled WGS sequence"/>
</dbReference>
<dbReference type="InterPro" id="IPR000719">
    <property type="entry name" value="Prot_kinase_dom"/>
</dbReference>
<feature type="region of interest" description="Disordered" evidence="11">
    <location>
        <begin position="1"/>
        <end position="35"/>
    </location>
</feature>
<evidence type="ECO:0000256" key="11">
    <source>
        <dbReference type="SAM" id="MobiDB-lite"/>
    </source>
</evidence>
<accession>A0A1M2VUY6</accession>
<dbReference type="OrthoDB" id="10252171at2759"/>
<protein>
    <recommendedName>
        <fullName evidence="16">Serine/threonine-protein kinase fhkC</fullName>
    </recommendedName>
</protein>
<dbReference type="OMA" id="MSEPHAQ"/>
<dbReference type="InterPro" id="IPR017441">
    <property type="entry name" value="Protein_kinase_ATP_BS"/>
</dbReference>
<dbReference type="SMART" id="SM00240">
    <property type="entry name" value="FHA"/>
    <property type="match status" value="1"/>
</dbReference>
<evidence type="ECO:0000313" key="14">
    <source>
        <dbReference type="EMBL" id="OJT11421.1"/>
    </source>
</evidence>
<keyword evidence="5" id="KW-0418">Kinase</keyword>
<dbReference type="Pfam" id="PF00069">
    <property type="entry name" value="Pkinase"/>
    <property type="match status" value="1"/>
</dbReference>
<keyword evidence="2" id="KW-0723">Serine/threonine-protein kinase</keyword>
<keyword evidence="15" id="KW-1185">Reference proteome</keyword>
<evidence type="ECO:0000256" key="7">
    <source>
        <dbReference type="PIRSR" id="PIRSR630616-1"/>
    </source>
</evidence>
<feature type="compositionally biased region" description="Low complexity" evidence="11">
    <location>
        <begin position="21"/>
        <end position="35"/>
    </location>
</feature>
<evidence type="ECO:0000256" key="5">
    <source>
        <dbReference type="ARBA" id="ARBA00022777"/>
    </source>
</evidence>
<evidence type="ECO:0000256" key="10">
    <source>
        <dbReference type="PROSITE-ProRule" id="PRU10141"/>
    </source>
</evidence>
<feature type="compositionally biased region" description="Polar residues" evidence="11">
    <location>
        <begin position="11"/>
        <end position="20"/>
    </location>
</feature>
<dbReference type="PANTHER" id="PTHR24350">
    <property type="entry name" value="SERINE/THREONINE-PROTEIN KINASE IAL-RELATED"/>
    <property type="match status" value="1"/>
</dbReference>
<feature type="active site" description="Proton acceptor" evidence="7">
    <location>
        <position position="314"/>
    </location>
</feature>
<dbReference type="PROSITE" id="PS00107">
    <property type="entry name" value="PROTEIN_KINASE_ATP"/>
    <property type="match status" value="1"/>
</dbReference>
<dbReference type="GO" id="GO:0005524">
    <property type="term" value="F:ATP binding"/>
    <property type="evidence" value="ECO:0007669"/>
    <property type="project" value="UniProtKB-UniRule"/>
</dbReference>
<dbReference type="SUPFAM" id="SSF49879">
    <property type="entry name" value="SMAD/FHA domain"/>
    <property type="match status" value="1"/>
</dbReference>
<dbReference type="InterPro" id="IPR000253">
    <property type="entry name" value="FHA_dom"/>
</dbReference>
<reference evidence="14 15" key="1">
    <citation type="submission" date="2016-10" db="EMBL/GenBank/DDBJ databases">
        <title>Genome sequence of the basidiomycete white-rot fungus Trametes pubescens.</title>
        <authorList>
            <person name="Makela M.R."/>
            <person name="Granchi Z."/>
            <person name="Peng M."/>
            <person name="De Vries R.P."/>
            <person name="Grigoriev I."/>
            <person name="Riley R."/>
            <person name="Hilden K."/>
        </authorList>
    </citation>
    <scope>NUCLEOTIDE SEQUENCE [LARGE SCALE GENOMIC DNA]</scope>
    <source>
        <strain evidence="14 15">FBCC735</strain>
    </source>
</reference>
<evidence type="ECO:0000256" key="1">
    <source>
        <dbReference type="ARBA" id="ARBA00005575"/>
    </source>
</evidence>
<evidence type="ECO:0000256" key="3">
    <source>
        <dbReference type="ARBA" id="ARBA00022679"/>
    </source>
</evidence>
<dbReference type="GO" id="GO:0004674">
    <property type="term" value="F:protein serine/threonine kinase activity"/>
    <property type="evidence" value="ECO:0007669"/>
    <property type="project" value="UniProtKB-KW"/>
</dbReference>
<feature type="binding site" evidence="8 10">
    <location>
        <position position="208"/>
    </location>
    <ligand>
        <name>ATP</name>
        <dbReference type="ChEBI" id="CHEBI:30616"/>
    </ligand>
</feature>
<dbReference type="Gene3D" id="2.60.200.20">
    <property type="match status" value="1"/>
</dbReference>
<keyword evidence="3" id="KW-0808">Transferase</keyword>
<dbReference type="SMART" id="SM00220">
    <property type="entry name" value="S_TKc"/>
    <property type="match status" value="1"/>
</dbReference>
<dbReference type="InterPro" id="IPR011009">
    <property type="entry name" value="Kinase-like_dom_sf"/>
</dbReference>
<feature type="compositionally biased region" description="Pro residues" evidence="11">
    <location>
        <begin position="528"/>
        <end position="542"/>
    </location>
</feature>
<feature type="binding site" evidence="8">
    <location>
        <begin position="318"/>
        <end position="319"/>
    </location>
    <ligand>
        <name>ATP</name>
        <dbReference type="ChEBI" id="CHEBI:30616"/>
    </ligand>
</feature>
<evidence type="ECO:0000256" key="4">
    <source>
        <dbReference type="ARBA" id="ARBA00022741"/>
    </source>
</evidence>
<evidence type="ECO:0000256" key="9">
    <source>
        <dbReference type="PIRSR" id="PIRSR630616-3"/>
    </source>
</evidence>
<sequence>MDPPPVPQHNGVVTSSQDSLQPTQQATQATQQAVPQPLYNVDPNIWGSLVPYTETGLPTITFQRWKRTYQFGRSPAEDNGNDVTLSGLLINRVKHCTITWDGEVGPRPPIVVADHSSNGTFINGELIGKTRTAILRDGQELSFGTWEPQQTEDKQMVAFRYIYRHAAVSRPTHGLYQHYDLQEELGKGTFATVMRALRRDDGKWYAVKLIDLSKLRKDWSHVVSETKDIDEISKEISILQRLQHPNVCELKDFFVDGTSLSLVLEWMPGGELLQYLLNRYSPDNRMSEPHAQYLTYQICKALAYVHSQGIAHRDLKPENVLLTNDDPPIVKVADFGLAKAIDGESILKTVCGTPVYLAPEVITQGGRGYSLLVDSWSVGVIVFSMLTMSIPFPEDTRGNIEQLIANRAPQWNILYQCGISAEGEDFLRGLLQNDPTKRMNMADACVHRWLASQVEQDMHIPNVPAPLHNPGPILAYPADPISAASSTAMDDVQPAPLAPGPSSQPAPFRRIESYSSVPGLQHGREQDPQPPSVPQGAPTPPPDDIEEDPPARLTKRTASRAFSSSSSLDAIEVAPVGASDSIPRIAQPAGAAEGDGARKTAGRAPPTKRARVETVGPSSSEDS</sequence>
<feature type="cross-link" description="Glycyl lysine isopeptide (Lys-Gly) (interchain with G-Cter in SUMO2)" evidence="9">
    <location>
        <position position="316"/>
    </location>
</feature>
<evidence type="ECO:0000256" key="8">
    <source>
        <dbReference type="PIRSR" id="PIRSR630616-2"/>
    </source>
</evidence>
<keyword evidence="6 8" id="KW-0067">ATP-binding</keyword>
<organism evidence="14 15">
    <name type="scientific">Trametes pubescens</name>
    <name type="common">White-rot fungus</name>
    <dbReference type="NCBI Taxonomy" id="154538"/>
    <lineage>
        <taxon>Eukaryota</taxon>
        <taxon>Fungi</taxon>
        <taxon>Dikarya</taxon>
        <taxon>Basidiomycota</taxon>
        <taxon>Agaricomycotina</taxon>
        <taxon>Agaricomycetes</taxon>
        <taxon>Polyporales</taxon>
        <taxon>Polyporaceae</taxon>
        <taxon>Trametes</taxon>
    </lineage>
</organism>
<evidence type="ECO:0000259" key="12">
    <source>
        <dbReference type="PROSITE" id="PS50006"/>
    </source>
</evidence>
<dbReference type="PROSITE" id="PS50006">
    <property type="entry name" value="FHA_DOMAIN"/>
    <property type="match status" value="1"/>
</dbReference>
<gene>
    <name evidence="14" type="ORF">TRAPUB_12065</name>
</gene>
<dbReference type="PROSITE" id="PS50011">
    <property type="entry name" value="PROTEIN_KINASE_DOM"/>
    <property type="match status" value="1"/>
</dbReference>
<evidence type="ECO:0000259" key="13">
    <source>
        <dbReference type="PROSITE" id="PS50011"/>
    </source>
</evidence>
<comment type="similarity">
    <text evidence="1">Belongs to the protein kinase superfamily. CAMK Ser/Thr protein kinase family. CHEK2 subfamily.</text>
</comment>
<dbReference type="EMBL" id="MNAD01000643">
    <property type="protein sequence ID" value="OJT11421.1"/>
    <property type="molecule type" value="Genomic_DNA"/>
</dbReference>
<dbReference type="Pfam" id="PF00498">
    <property type="entry name" value="FHA"/>
    <property type="match status" value="1"/>
</dbReference>
<dbReference type="InterPro" id="IPR030616">
    <property type="entry name" value="Aur-like"/>
</dbReference>
<dbReference type="CDD" id="cd05117">
    <property type="entry name" value="STKc_CAMK"/>
    <property type="match status" value="1"/>
</dbReference>
<dbReference type="PROSITE" id="PS00108">
    <property type="entry name" value="PROTEIN_KINASE_ST"/>
    <property type="match status" value="1"/>
</dbReference>
<dbReference type="InterPro" id="IPR008271">
    <property type="entry name" value="Ser/Thr_kinase_AS"/>
</dbReference>
<dbReference type="Gene3D" id="1.10.510.10">
    <property type="entry name" value="Transferase(Phosphotransferase) domain 1"/>
    <property type="match status" value="1"/>
</dbReference>
<dbReference type="AlphaFoldDB" id="A0A1M2VUY6"/>
<feature type="region of interest" description="Disordered" evidence="11">
    <location>
        <begin position="485"/>
        <end position="623"/>
    </location>
</feature>
<proteinExistence type="inferred from homology"/>
<evidence type="ECO:0000256" key="2">
    <source>
        <dbReference type="ARBA" id="ARBA00022527"/>
    </source>
</evidence>
<dbReference type="FunFam" id="1.10.510.10:FF:000571">
    <property type="entry name" value="Maternal embryonic leucine zipper kinase"/>
    <property type="match status" value="1"/>
</dbReference>
<feature type="binding site" evidence="8">
    <location>
        <position position="334"/>
    </location>
    <ligand>
        <name>ATP</name>
        <dbReference type="ChEBI" id="CHEBI:30616"/>
    </ligand>
</feature>
<feature type="domain" description="FHA" evidence="12">
    <location>
        <begin position="69"/>
        <end position="127"/>
    </location>
</feature>
<evidence type="ECO:0000256" key="6">
    <source>
        <dbReference type="ARBA" id="ARBA00022840"/>
    </source>
</evidence>
<dbReference type="STRING" id="154538.A0A1M2VUY6"/>
<dbReference type="SUPFAM" id="SSF56112">
    <property type="entry name" value="Protein kinase-like (PK-like)"/>
    <property type="match status" value="1"/>
</dbReference>
<name>A0A1M2VUY6_TRAPU</name>
<evidence type="ECO:0000313" key="15">
    <source>
        <dbReference type="Proteomes" id="UP000184267"/>
    </source>
</evidence>
<keyword evidence="4 8" id="KW-0547">Nucleotide-binding</keyword>
<evidence type="ECO:0008006" key="16">
    <source>
        <dbReference type="Google" id="ProtNLM"/>
    </source>
</evidence>
<comment type="caution">
    <text evidence="14">The sequence shown here is derived from an EMBL/GenBank/DDBJ whole genome shotgun (WGS) entry which is preliminary data.</text>
</comment>
<dbReference type="InterPro" id="IPR008984">
    <property type="entry name" value="SMAD_FHA_dom_sf"/>
</dbReference>